<dbReference type="Pfam" id="PF05056">
    <property type="entry name" value="DUF674"/>
    <property type="match status" value="1"/>
</dbReference>
<sequence length="264" mass="28451">MAAAVTKVSLKLMIHTESRRVVYAEASKEFVDFLFYILSLPVATFIPLLNEEMVGSLGNIYDSIANLSTTYLRPNVKKDSLLKPIAYFPAGTGVPLQLPNVESPRKLYRCSSGNCTYVYDDSTAICSCSGSGSVTSFGSGAPSAFGSGTSFGSVSGRSNSMSCESQYLGPPSANIPYSSVGDYVKGKVIYMVMDDLAVKPLSTISITTQLHKFEVKEIGALEEKVVELGMDEVVKLLKASLLSKTILTDVFLPVLKEEVMNNIC</sequence>
<gene>
    <name evidence="1" type="ORF">FSB_LOCUS40079</name>
</gene>
<reference evidence="1" key="1">
    <citation type="submission" date="2018-02" db="EMBL/GenBank/DDBJ databases">
        <authorList>
            <person name="Cohen D.B."/>
            <person name="Kent A.D."/>
        </authorList>
    </citation>
    <scope>NUCLEOTIDE SEQUENCE</scope>
</reference>
<organism evidence="1">
    <name type="scientific">Fagus sylvatica</name>
    <name type="common">Beechnut</name>
    <dbReference type="NCBI Taxonomy" id="28930"/>
    <lineage>
        <taxon>Eukaryota</taxon>
        <taxon>Viridiplantae</taxon>
        <taxon>Streptophyta</taxon>
        <taxon>Embryophyta</taxon>
        <taxon>Tracheophyta</taxon>
        <taxon>Spermatophyta</taxon>
        <taxon>Magnoliopsida</taxon>
        <taxon>eudicotyledons</taxon>
        <taxon>Gunneridae</taxon>
        <taxon>Pentapetalae</taxon>
        <taxon>rosids</taxon>
        <taxon>fabids</taxon>
        <taxon>Fagales</taxon>
        <taxon>Fagaceae</taxon>
        <taxon>Fagus</taxon>
    </lineage>
</organism>
<dbReference type="AlphaFoldDB" id="A0A2N9HCW7"/>
<protein>
    <recommendedName>
        <fullName evidence="2">DUF674 domain-containing protein</fullName>
    </recommendedName>
</protein>
<evidence type="ECO:0008006" key="2">
    <source>
        <dbReference type="Google" id="ProtNLM"/>
    </source>
</evidence>
<accession>A0A2N9HCW7</accession>
<dbReference type="InterPro" id="IPR007750">
    <property type="entry name" value="DUF674"/>
</dbReference>
<dbReference type="EMBL" id="OIVN01003569">
    <property type="protein sequence ID" value="SPD12197.1"/>
    <property type="molecule type" value="Genomic_DNA"/>
</dbReference>
<dbReference type="PANTHER" id="PTHR33103:SF19">
    <property type="entry name" value="OS09G0544700 PROTEIN"/>
    <property type="match status" value="1"/>
</dbReference>
<proteinExistence type="predicted"/>
<evidence type="ECO:0000313" key="1">
    <source>
        <dbReference type="EMBL" id="SPD12197.1"/>
    </source>
</evidence>
<name>A0A2N9HCW7_FAGSY</name>
<dbReference type="PANTHER" id="PTHR33103">
    <property type="entry name" value="OS01G0153900 PROTEIN"/>
    <property type="match status" value="1"/>
</dbReference>